<feature type="domain" description="DUF4097" evidence="2">
    <location>
        <begin position="201"/>
        <end position="356"/>
    </location>
</feature>
<feature type="compositionally biased region" description="Basic and acidic residues" evidence="1">
    <location>
        <begin position="52"/>
        <end position="72"/>
    </location>
</feature>
<dbReference type="EMBL" id="LFXJ01000010">
    <property type="protein sequence ID" value="KMY29206.1"/>
    <property type="molecule type" value="Genomic_DNA"/>
</dbReference>
<dbReference type="Pfam" id="PF13349">
    <property type="entry name" value="DUF4097"/>
    <property type="match status" value="1"/>
</dbReference>
<name>A0A0K9F4Z8_9BACI</name>
<dbReference type="Pfam" id="PF22746">
    <property type="entry name" value="SHOCT-like_DUF2089-C"/>
    <property type="match status" value="1"/>
</dbReference>
<feature type="region of interest" description="Disordered" evidence="1">
    <location>
        <begin position="50"/>
        <end position="72"/>
    </location>
</feature>
<gene>
    <name evidence="4" type="ORF">ACZ11_19000</name>
</gene>
<organism evidence="4 5">
    <name type="scientific">Lysinibacillus xylanilyticus</name>
    <dbReference type="NCBI Taxonomy" id="582475"/>
    <lineage>
        <taxon>Bacteria</taxon>
        <taxon>Bacillati</taxon>
        <taxon>Bacillota</taxon>
        <taxon>Bacilli</taxon>
        <taxon>Bacillales</taxon>
        <taxon>Bacillaceae</taxon>
        <taxon>Lysinibacillus</taxon>
    </lineage>
</organism>
<comment type="caution">
    <text evidence="4">The sequence shown here is derived from an EMBL/GenBank/DDBJ whole genome shotgun (WGS) entry which is preliminary data.</text>
</comment>
<dbReference type="InterPro" id="IPR053959">
    <property type="entry name" value="YvlB/LiaX_N"/>
</dbReference>
<accession>A0A0K9F4Z8</accession>
<evidence type="ECO:0000313" key="5">
    <source>
        <dbReference type="Proteomes" id="UP000037326"/>
    </source>
</evidence>
<dbReference type="InterPro" id="IPR025164">
    <property type="entry name" value="Toastrack_DUF4097"/>
</dbReference>
<evidence type="ECO:0000256" key="1">
    <source>
        <dbReference type="SAM" id="MobiDB-lite"/>
    </source>
</evidence>
<evidence type="ECO:0000259" key="2">
    <source>
        <dbReference type="Pfam" id="PF13349"/>
    </source>
</evidence>
<dbReference type="AlphaFoldDB" id="A0A0K9F4Z8"/>
<reference evidence="5" key="1">
    <citation type="submission" date="2015-07" db="EMBL/GenBank/DDBJ databases">
        <authorList>
            <consortium name="Consortium for Microbial Forensics and Genomics (microFORGE)"/>
            <person name="Knight B.M."/>
            <person name="Roberts D.P."/>
            <person name="Lin D."/>
            <person name="Hari K."/>
            <person name="Fletcher J."/>
            <person name="Melcher U."/>
            <person name="Blagden T."/>
            <person name="Winegar R.A."/>
        </authorList>
    </citation>
    <scope>NUCLEOTIDE SEQUENCE [LARGE SCALE GENOMIC DNA]</scope>
    <source>
        <strain evidence="5">DSM 23493</strain>
    </source>
</reference>
<sequence>MQNERQRILELVEKGTISAQEAIILLESLEQPTKSTQNVMNDVVNEDQFSSTEKESVYKDKSQQDQQPQKDEDCSKYFQEEMRDFRKDISQIGSLFMDMMNTAVKKVKEFDVTSPFGDKFEFTHTEEVAAEHIDKIIAELPNGNFSLESAEGDSFQVICKVKAPLVNDSEEETRANFLEQFVVKEDGDSLRILSQLKLVQVNVKVLVPKDKLEKLSVRLMNGSVTLQDTDFEQLKVKTLNGAIKGSKFNFGKAEVDSSNGSIELTNVRGKDIEAETLNGRVYLDGALDEVEAKSVNGHVVVTTCSTNSSKIKAQTVAGAVELYVPRTISLSGKIVTNFGKVDVGIQDASKLESQDQFLSKVVRFDKEVENANRLFIEGESKTGAVLVRYTTTGEQQI</sequence>
<evidence type="ECO:0000313" key="4">
    <source>
        <dbReference type="EMBL" id="KMY29206.1"/>
    </source>
</evidence>
<dbReference type="OrthoDB" id="2240743at2"/>
<dbReference type="Proteomes" id="UP000037326">
    <property type="component" value="Unassembled WGS sequence"/>
</dbReference>
<dbReference type="PATRIC" id="fig|582475.4.peg.2865"/>
<protein>
    <submittedName>
        <fullName evidence="4">Uncharacterized protein</fullName>
    </submittedName>
</protein>
<proteinExistence type="predicted"/>
<dbReference type="RefSeq" id="WP_049668111.1">
    <property type="nucleotide sequence ID" value="NZ_LFXJ01000010.1"/>
</dbReference>
<feature type="domain" description="YvlB/LiaX N-terminal" evidence="3">
    <location>
        <begin position="3"/>
        <end position="31"/>
    </location>
</feature>
<dbReference type="GeneID" id="96600302"/>
<evidence type="ECO:0000259" key="3">
    <source>
        <dbReference type="Pfam" id="PF22746"/>
    </source>
</evidence>